<name>A0A4S3B5N4_9ENTE</name>
<evidence type="ECO:0000256" key="5">
    <source>
        <dbReference type="ARBA" id="ARBA00022989"/>
    </source>
</evidence>
<feature type="domain" description="Phosphatidic acid phosphatase type 2/haloperoxidase" evidence="8">
    <location>
        <begin position="56"/>
        <end position="166"/>
    </location>
</feature>
<evidence type="ECO:0000256" key="7">
    <source>
        <dbReference type="SAM" id="Phobius"/>
    </source>
</evidence>
<dbReference type="SUPFAM" id="SSF48317">
    <property type="entry name" value="Acid phosphatase/Vanadium-dependent haloperoxidase"/>
    <property type="match status" value="1"/>
</dbReference>
<dbReference type="PANTHER" id="PTHR14969">
    <property type="entry name" value="SPHINGOSINE-1-PHOSPHATE PHOSPHOHYDROLASE"/>
    <property type="match status" value="1"/>
</dbReference>
<feature type="transmembrane region" description="Helical" evidence="7">
    <location>
        <begin position="149"/>
        <end position="168"/>
    </location>
</feature>
<gene>
    <name evidence="9" type="ORF">ESZ54_08380</name>
</gene>
<feature type="transmembrane region" description="Helical" evidence="7">
    <location>
        <begin position="56"/>
        <end position="79"/>
    </location>
</feature>
<evidence type="ECO:0000313" key="9">
    <source>
        <dbReference type="EMBL" id="THB60973.1"/>
    </source>
</evidence>
<dbReference type="GO" id="GO:0005886">
    <property type="term" value="C:plasma membrane"/>
    <property type="evidence" value="ECO:0007669"/>
    <property type="project" value="UniProtKB-SubCell"/>
</dbReference>
<keyword evidence="10" id="KW-1185">Reference proteome</keyword>
<protein>
    <submittedName>
        <fullName evidence="9">Phosphatase PAP2 family protein</fullName>
    </submittedName>
</protein>
<organism evidence="9 10">
    <name type="scientific">Vagococcus silagei</name>
    <dbReference type="NCBI Taxonomy" id="2508885"/>
    <lineage>
        <taxon>Bacteria</taxon>
        <taxon>Bacillati</taxon>
        <taxon>Bacillota</taxon>
        <taxon>Bacilli</taxon>
        <taxon>Lactobacillales</taxon>
        <taxon>Enterococcaceae</taxon>
        <taxon>Vagococcus</taxon>
    </lineage>
</organism>
<feature type="transmembrane region" description="Helical" evidence="7">
    <location>
        <begin position="26"/>
        <end position="49"/>
    </location>
</feature>
<accession>A0A4S3B5N4</accession>
<dbReference type="InterPro" id="IPR036938">
    <property type="entry name" value="PAP2/HPO_sf"/>
</dbReference>
<proteinExistence type="predicted"/>
<dbReference type="GO" id="GO:0016787">
    <property type="term" value="F:hydrolase activity"/>
    <property type="evidence" value="ECO:0007669"/>
    <property type="project" value="UniProtKB-KW"/>
</dbReference>
<dbReference type="PANTHER" id="PTHR14969:SF62">
    <property type="entry name" value="DECAPRENYLPHOSPHORYL-5-PHOSPHORIBOSE PHOSPHATASE RV3807C-RELATED"/>
    <property type="match status" value="1"/>
</dbReference>
<dbReference type="SMART" id="SM00014">
    <property type="entry name" value="acidPPc"/>
    <property type="match status" value="1"/>
</dbReference>
<evidence type="ECO:0000256" key="1">
    <source>
        <dbReference type="ARBA" id="ARBA00004651"/>
    </source>
</evidence>
<keyword evidence="5 7" id="KW-1133">Transmembrane helix</keyword>
<evidence type="ECO:0000256" key="3">
    <source>
        <dbReference type="ARBA" id="ARBA00022692"/>
    </source>
</evidence>
<evidence type="ECO:0000313" key="10">
    <source>
        <dbReference type="Proteomes" id="UP000310506"/>
    </source>
</evidence>
<evidence type="ECO:0000256" key="2">
    <source>
        <dbReference type="ARBA" id="ARBA00022475"/>
    </source>
</evidence>
<comment type="subcellular location">
    <subcellularLocation>
        <location evidence="1">Cell membrane</location>
        <topology evidence="1">Multi-pass membrane protein</topology>
    </subcellularLocation>
</comment>
<keyword evidence="4" id="KW-0378">Hydrolase</keyword>
<feature type="transmembrane region" description="Helical" evidence="7">
    <location>
        <begin position="126"/>
        <end position="143"/>
    </location>
</feature>
<feature type="transmembrane region" description="Helical" evidence="7">
    <location>
        <begin position="99"/>
        <end position="119"/>
    </location>
</feature>
<dbReference type="InterPro" id="IPR000326">
    <property type="entry name" value="PAP2/HPO"/>
</dbReference>
<keyword evidence="6 7" id="KW-0472">Membrane</keyword>
<dbReference type="AlphaFoldDB" id="A0A4S3B5N4"/>
<comment type="caution">
    <text evidence="9">The sequence shown here is derived from an EMBL/GenBank/DDBJ whole genome shotgun (WGS) entry which is preliminary data.</text>
</comment>
<dbReference type="Gene3D" id="1.20.144.10">
    <property type="entry name" value="Phosphatidic acid phosphatase type 2/haloperoxidase"/>
    <property type="match status" value="1"/>
</dbReference>
<evidence type="ECO:0000256" key="4">
    <source>
        <dbReference type="ARBA" id="ARBA00022801"/>
    </source>
</evidence>
<keyword evidence="3 7" id="KW-0812">Transmembrane</keyword>
<dbReference type="OrthoDB" id="9789113at2"/>
<evidence type="ECO:0000259" key="8">
    <source>
        <dbReference type="SMART" id="SM00014"/>
    </source>
</evidence>
<reference evidence="9 10" key="1">
    <citation type="submission" date="2019-01" db="EMBL/GenBank/DDBJ databases">
        <title>Vagococcus silagei sp. nov. isolated from brewer's grain.</title>
        <authorList>
            <person name="Guu J.-R."/>
        </authorList>
    </citation>
    <scope>NUCLEOTIDE SEQUENCE [LARGE SCALE GENOMIC DNA]</scope>
    <source>
        <strain evidence="9 10">2B-2</strain>
    </source>
</reference>
<keyword evidence="2" id="KW-1003">Cell membrane</keyword>
<dbReference type="RefSeq" id="WP_136137218.1">
    <property type="nucleotide sequence ID" value="NZ_SDGV01000017.1"/>
</dbReference>
<dbReference type="Pfam" id="PF01569">
    <property type="entry name" value="PAP2"/>
    <property type="match status" value="1"/>
</dbReference>
<evidence type="ECO:0000256" key="6">
    <source>
        <dbReference type="ARBA" id="ARBA00023136"/>
    </source>
</evidence>
<dbReference type="Proteomes" id="UP000310506">
    <property type="component" value="Unassembled WGS sequence"/>
</dbReference>
<sequence length="180" mass="20300">MEWLTQVDAEILRFIQTHFHNQTLTMVMTTVSLFSASIWFCLGVIGLFFKKTRESALYSLVGLALSFIIVHLILKPWIARPRPFVTFSDLEPLITKPKSFSFPSGHSASAFAAIGGYCSKRKPLRIFLLILFASSIAFSRLYLEVHYPSDVLVGILIGIICSFFANLMRKKATTSIENML</sequence>
<dbReference type="EMBL" id="SDGV01000017">
    <property type="protein sequence ID" value="THB60973.1"/>
    <property type="molecule type" value="Genomic_DNA"/>
</dbReference>